<evidence type="ECO:0000256" key="8">
    <source>
        <dbReference type="ARBA" id="ARBA00023150"/>
    </source>
</evidence>
<dbReference type="Gene3D" id="3.20.20.70">
    <property type="entry name" value="Aldolase class I"/>
    <property type="match status" value="1"/>
</dbReference>
<feature type="binding site" evidence="11">
    <location>
        <position position="40"/>
    </location>
    <ligand>
        <name>[4Fe-4S] cluster</name>
        <dbReference type="ChEBI" id="CHEBI:49883"/>
        <label>1</label>
        <note>4Fe-4S-S-AdoMet</note>
    </ligand>
</feature>
<dbReference type="NCBIfam" id="NF001199">
    <property type="entry name" value="PRK00164.2-1"/>
    <property type="match status" value="1"/>
</dbReference>
<evidence type="ECO:0000256" key="6">
    <source>
        <dbReference type="ARBA" id="ARBA00023014"/>
    </source>
</evidence>
<feature type="binding site" evidence="11">
    <location>
        <position position="113"/>
    </location>
    <ligand>
        <name>GTP</name>
        <dbReference type="ChEBI" id="CHEBI:37565"/>
    </ligand>
</feature>
<comment type="cofactor">
    <cofactor evidence="11">
        <name>[4Fe-4S] cluster</name>
        <dbReference type="ChEBI" id="CHEBI:49883"/>
    </cofactor>
    <text evidence="11">Binds 2 [4Fe-4S] clusters. Binds 1 [4Fe-4S] cluster coordinated with 3 cysteines and an exchangeable S-adenosyl-L-methionine and 1 [4Fe-4S] cluster coordinated with 3 cysteines and the GTP-derived substrate.</text>
</comment>
<feature type="binding site" evidence="11">
    <location>
        <position position="269"/>
    </location>
    <ligand>
        <name>[4Fe-4S] cluster</name>
        <dbReference type="ChEBI" id="CHEBI:49883"/>
        <label>2</label>
        <note>4Fe-4S-substrate</note>
    </ligand>
</feature>
<keyword evidence="1 11" id="KW-0004">4Fe-4S</keyword>
<dbReference type="SUPFAM" id="SSF102114">
    <property type="entry name" value="Radical SAM enzymes"/>
    <property type="match status" value="1"/>
</dbReference>
<dbReference type="InterPro" id="IPR010505">
    <property type="entry name" value="MoaA_twitch"/>
</dbReference>
<keyword evidence="6 11" id="KW-0411">Iron-sulfur</keyword>
<feature type="binding site" evidence="11">
    <location>
        <begin position="274"/>
        <end position="276"/>
    </location>
    <ligand>
        <name>GTP</name>
        <dbReference type="ChEBI" id="CHEBI:37565"/>
    </ligand>
</feature>
<dbReference type="SFLD" id="SFLDG01386">
    <property type="entry name" value="main_SPASM_domain-containing"/>
    <property type="match status" value="1"/>
</dbReference>
<evidence type="ECO:0000313" key="15">
    <source>
        <dbReference type="EMBL" id="KKH25462.1"/>
    </source>
</evidence>
<dbReference type="HAMAP" id="MF_01225_A">
    <property type="entry name" value="MoaA_A"/>
    <property type="match status" value="1"/>
</dbReference>
<dbReference type="PANTHER" id="PTHR22960">
    <property type="entry name" value="MOLYBDOPTERIN COFACTOR SYNTHESIS PROTEIN A"/>
    <property type="match status" value="1"/>
</dbReference>
<dbReference type="Proteomes" id="UP000467371">
    <property type="component" value="Chromosome"/>
</dbReference>
<evidence type="ECO:0000313" key="13">
    <source>
        <dbReference type="EMBL" id="KKH15948.1"/>
    </source>
</evidence>
<dbReference type="InterPro" id="IPR040064">
    <property type="entry name" value="MoaA-like"/>
</dbReference>
<evidence type="ECO:0000256" key="11">
    <source>
        <dbReference type="HAMAP-Rule" id="MF_01225"/>
    </source>
</evidence>
<comment type="function">
    <text evidence="11">Catalyzes the cyclization of GTP to (8S)-3',8-cyclo-7,8-dihydroguanosine 5'-triphosphate.</text>
</comment>
<comment type="caution">
    <text evidence="11">Lacks conserved residue(s) required for the propagation of feature annotation.</text>
</comment>
<keyword evidence="9 11" id="KW-0456">Lyase</keyword>
<dbReference type="PROSITE" id="PS51918">
    <property type="entry name" value="RADICAL_SAM"/>
    <property type="match status" value="1"/>
</dbReference>
<evidence type="ECO:0000313" key="19">
    <source>
        <dbReference type="Proteomes" id="UP000034733"/>
    </source>
</evidence>
<keyword evidence="5 11" id="KW-0408">Iron</keyword>
<dbReference type="RefSeq" id="WP_048044938.1">
    <property type="nucleotide sequence ID" value="NZ_CP042908.1"/>
</dbReference>
<feature type="binding site" evidence="11">
    <location>
        <position position="44"/>
    </location>
    <ligand>
        <name>[4Fe-4S] cluster</name>
        <dbReference type="ChEBI" id="CHEBI:49883"/>
        <label>1</label>
        <note>4Fe-4S-S-AdoMet</note>
    </ligand>
</feature>
<accession>A0A0F8KNH1</accession>
<dbReference type="AlphaFoldDB" id="A0A0F8KNH1"/>
<evidence type="ECO:0000313" key="14">
    <source>
        <dbReference type="EMBL" id="KKH17584.1"/>
    </source>
</evidence>
<dbReference type="GO" id="GO:1904047">
    <property type="term" value="F:S-adenosyl-L-methionine binding"/>
    <property type="evidence" value="ECO:0007669"/>
    <property type="project" value="UniProtKB-UniRule"/>
</dbReference>
<keyword evidence="7 11" id="KW-0342">GTP-binding</keyword>
<dbReference type="SFLD" id="SFLDG01067">
    <property type="entry name" value="SPASM/twitch_domain_containing"/>
    <property type="match status" value="1"/>
</dbReference>
<feature type="binding site" evidence="11">
    <location>
        <position position="176"/>
    </location>
    <ligand>
        <name>GTP</name>
        <dbReference type="ChEBI" id="CHEBI:37565"/>
    </ligand>
</feature>
<keyword evidence="3 11" id="KW-0479">Metal-binding</keyword>
<dbReference type="Proteomes" id="UP000034064">
    <property type="component" value="Unassembled WGS sequence"/>
</dbReference>
<dbReference type="Pfam" id="PF06463">
    <property type="entry name" value="Mob_synth_C"/>
    <property type="match status" value="1"/>
</dbReference>
<dbReference type="UniPathway" id="UPA00344"/>
<keyword evidence="2 11" id="KW-0949">S-adenosyl-L-methionine</keyword>
<dbReference type="CDD" id="cd21117">
    <property type="entry name" value="Twitch_MoaA"/>
    <property type="match status" value="1"/>
</dbReference>
<feature type="binding site" evidence="11">
    <location>
        <position position="272"/>
    </location>
    <ligand>
        <name>[4Fe-4S] cluster</name>
        <dbReference type="ChEBI" id="CHEBI:49883"/>
        <label>2</label>
        <note>4Fe-4S-substrate</note>
    </ligand>
</feature>
<dbReference type="EMBL" id="JJQA01000081">
    <property type="protein sequence ID" value="KKH15948.1"/>
    <property type="molecule type" value="Genomic_DNA"/>
</dbReference>
<dbReference type="InterPro" id="IPR006638">
    <property type="entry name" value="Elp3/MiaA/NifB-like_rSAM"/>
</dbReference>
<dbReference type="PANTHER" id="PTHR22960:SF0">
    <property type="entry name" value="MOLYBDENUM COFACTOR BIOSYNTHESIS PROTEIN 1"/>
    <property type="match status" value="1"/>
</dbReference>
<organism evidence="13 18">
    <name type="scientific">Methanosarcina mazei</name>
    <name type="common">Methanosarcina frisia</name>
    <dbReference type="NCBI Taxonomy" id="2209"/>
    <lineage>
        <taxon>Archaea</taxon>
        <taxon>Methanobacteriati</taxon>
        <taxon>Methanobacteriota</taxon>
        <taxon>Stenosarchaea group</taxon>
        <taxon>Methanomicrobia</taxon>
        <taxon>Methanosarcinales</taxon>
        <taxon>Methanosarcinaceae</taxon>
        <taxon>Methanosarcina</taxon>
    </lineage>
</organism>
<sequence>MKDNNSGKNSLFREENEEEVLVDPYGRKVTGLRISITDRCNLSCMYCHNEGAECCTCGPVGNEMSPELICSIIREAAKFGVRKVKFSGGEPLFRKDFEDILACLPPLKEVSATTNGILLEKRAKTLKAAGLDRINVSLDSLDPEKYRKITGAPPGTLEKVIRGINSAVEAGLTPVKLNMVLLKGINENEIDEMMDFIRPYKGKVILQLIELMNIDPELSKYTIDSKTLEKSLDERASEVRVRHLHHRKKYMIDGVEVEFVRPMDNSEFCAHCSRLRVTADGKLRPCLLVHDNLVDIGGANSPEEIEKLLRLAVSRRKPYYTPIMKIEKLKKKKE</sequence>
<keyword evidence="8 11" id="KW-0501">Molybdenum cofactor biosynthesis</keyword>
<evidence type="ECO:0000313" key="20">
    <source>
        <dbReference type="Proteomes" id="UP000467371"/>
    </source>
</evidence>
<feature type="domain" description="Radical SAM core" evidence="12">
    <location>
        <begin position="24"/>
        <end position="256"/>
    </location>
</feature>
<evidence type="ECO:0000256" key="10">
    <source>
        <dbReference type="ARBA" id="ARBA00048697"/>
    </source>
</evidence>
<evidence type="ECO:0000256" key="9">
    <source>
        <dbReference type="ARBA" id="ARBA00023239"/>
    </source>
</evidence>
<feature type="binding site" evidence="11">
    <location>
        <position position="137"/>
    </location>
    <ligand>
        <name>S-adenosyl-L-methionine</name>
        <dbReference type="ChEBI" id="CHEBI:59789"/>
    </ligand>
</feature>
<dbReference type="InterPro" id="IPR058240">
    <property type="entry name" value="rSAM_sf"/>
</dbReference>
<comment type="similarity">
    <text evidence="11">Belongs to the radical SAM superfamily. MoaA family.</text>
</comment>
<comment type="catalytic activity">
    <reaction evidence="10 11">
        <text>GTP + AH2 + S-adenosyl-L-methionine = (8S)-3',8-cyclo-7,8-dihydroguanosine 5'-triphosphate + 5'-deoxyadenosine + L-methionine + A + H(+)</text>
        <dbReference type="Rhea" id="RHEA:49576"/>
        <dbReference type="ChEBI" id="CHEBI:13193"/>
        <dbReference type="ChEBI" id="CHEBI:15378"/>
        <dbReference type="ChEBI" id="CHEBI:17319"/>
        <dbReference type="ChEBI" id="CHEBI:17499"/>
        <dbReference type="ChEBI" id="CHEBI:37565"/>
        <dbReference type="ChEBI" id="CHEBI:57844"/>
        <dbReference type="ChEBI" id="CHEBI:59789"/>
        <dbReference type="ChEBI" id="CHEBI:131766"/>
        <dbReference type="EC" id="4.1.99.22"/>
    </reaction>
</comment>
<reference evidence="17 18" key="1">
    <citation type="journal article" date="2015" name="ISME J.">
        <title>Genomic and phenotypic differentiation among Methanosarcina mazei populations from Columbia River sediment.</title>
        <authorList>
            <person name="Youngblut N.D."/>
            <person name="Wirth J.S."/>
            <person name="Henriksen J.R."/>
            <person name="Smith M."/>
            <person name="Simon H."/>
            <person name="Metcalf W.W."/>
            <person name="Whitaker R.J."/>
        </authorList>
    </citation>
    <scope>NUCLEOTIDE SEQUENCE [LARGE SCALE GENOMIC DNA]</scope>
    <source>
        <strain evidence="13 18">1.F.A.1A.3</strain>
        <strain evidence="14 19">1.F.A.1B.3</strain>
        <strain evidence="15 17">1.F.A.1B.4</strain>
    </source>
</reference>
<dbReference type="SFLD" id="SFLDG01383">
    <property type="entry name" value="cyclic_pyranopterin_phosphate"/>
    <property type="match status" value="1"/>
</dbReference>
<evidence type="ECO:0000313" key="18">
    <source>
        <dbReference type="Proteomes" id="UP000034064"/>
    </source>
</evidence>
<dbReference type="GO" id="GO:0005525">
    <property type="term" value="F:GTP binding"/>
    <property type="evidence" value="ECO:0007669"/>
    <property type="project" value="UniProtKB-UniRule"/>
</dbReference>
<feature type="binding site" evidence="11">
    <location>
        <position position="33"/>
    </location>
    <ligand>
        <name>GTP</name>
        <dbReference type="ChEBI" id="CHEBI:37565"/>
    </ligand>
</feature>
<dbReference type="EMBL" id="JJQB01000110">
    <property type="protein sequence ID" value="KKH17584.1"/>
    <property type="molecule type" value="Genomic_DNA"/>
</dbReference>
<dbReference type="GO" id="GO:0046872">
    <property type="term" value="F:metal ion binding"/>
    <property type="evidence" value="ECO:0007669"/>
    <property type="project" value="UniProtKB-KW"/>
</dbReference>
<gene>
    <name evidence="11 16" type="primary">moaA</name>
    <name evidence="13" type="ORF">DU44_16125</name>
    <name evidence="14" type="ORF">DU48_17210</name>
    <name evidence="15" type="ORF">DU65_18180</name>
    <name evidence="16" type="ORF">FQU78_17465</name>
</gene>
<dbReference type="GO" id="GO:0061798">
    <property type="term" value="F:GTP 3',8'-cyclase activity"/>
    <property type="evidence" value="ECO:0007669"/>
    <property type="project" value="UniProtKB-UniRule"/>
</dbReference>
<dbReference type="Pfam" id="PF04055">
    <property type="entry name" value="Radical_SAM"/>
    <property type="match status" value="1"/>
</dbReference>
<feature type="binding site" evidence="11">
    <location>
        <position position="85"/>
    </location>
    <ligand>
        <name>GTP</name>
        <dbReference type="ChEBI" id="CHEBI:37565"/>
    </ligand>
</feature>
<dbReference type="SFLD" id="SFLDS00029">
    <property type="entry name" value="Radical_SAM"/>
    <property type="match status" value="1"/>
</dbReference>
<proteinExistence type="inferred from homology"/>
<dbReference type="CDD" id="cd01335">
    <property type="entry name" value="Radical_SAM"/>
    <property type="match status" value="1"/>
</dbReference>
<evidence type="ECO:0000256" key="2">
    <source>
        <dbReference type="ARBA" id="ARBA00022691"/>
    </source>
</evidence>
<comment type="pathway">
    <text evidence="11">Cofactor biosynthesis; molybdopterin biosynthesis.</text>
</comment>
<evidence type="ECO:0000256" key="1">
    <source>
        <dbReference type="ARBA" id="ARBA00022485"/>
    </source>
</evidence>
<dbReference type="InterPro" id="IPR013485">
    <property type="entry name" value="MoaA_arc"/>
</dbReference>
<dbReference type="Proteomes" id="UP000033987">
    <property type="component" value="Unassembled WGS sequence"/>
</dbReference>
<evidence type="ECO:0000313" key="16">
    <source>
        <dbReference type="EMBL" id="QIB92579.1"/>
    </source>
</evidence>
<evidence type="ECO:0000256" key="4">
    <source>
        <dbReference type="ARBA" id="ARBA00022741"/>
    </source>
</evidence>
<evidence type="ECO:0000256" key="5">
    <source>
        <dbReference type="ARBA" id="ARBA00023004"/>
    </source>
</evidence>
<reference evidence="16 20" key="2">
    <citation type="journal article" date="2020" name="Environ. Microbiol. Rep.">
        <title>Redox cycling of Fe(II) and Fe(III) in magnetite accelerates aceticlastic methanogenesis by Methanosarcina mazei.</title>
        <authorList>
            <person name="Wang H."/>
            <person name="Byrne J.M."/>
            <person name="Liu P."/>
            <person name="Liu J."/>
            <person name="Dong X."/>
            <person name="Lu Y."/>
        </authorList>
    </citation>
    <scope>NUCLEOTIDE SEQUENCE [LARGE SCALE GENOMIC DNA]</scope>
    <source>
        <strain evidence="20">zm-15</strain>
        <strain evidence="16">Zm-15</strain>
    </source>
</reference>
<feature type="binding site" evidence="11">
    <location>
        <position position="286"/>
    </location>
    <ligand>
        <name>[4Fe-4S] cluster</name>
        <dbReference type="ChEBI" id="CHEBI:49883"/>
        <label>2</label>
        <note>4Fe-4S-substrate</note>
    </ligand>
</feature>
<evidence type="ECO:0000313" key="17">
    <source>
        <dbReference type="Proteomes" id="UP000033987"/>
    </source>
</evidence>
<dbReference type="InterPro" id="IPR013785">
    <property type="entry name" value="Aldolase_TIM"/>
</dbReference>
<dbReference type="Proteomes" id="UP000034733">
    <property type="component" value="Unassembled WGS sequence"/>
</dbReference>
<dbReference type="SMART" id="SM00729">
    <property type="entry name" value="Elp3"/>
    <property type="match status" value="1"/>
</dbReference>
<keyword evidence="4 11" id="KW-0547">Nucleotide-binding</keyword>
<evidence type="ECO:0000256" key="7">
    <source>
        <dbReference type="ARBA" id="ARBA00023134"/>
    </source>
</evidence>
<dbReference type="NCBIfam" id="TIGR02668">
    <property type="entry name" value="moaA_archaeal"/>
    <property type="match status" value="1"/>
</dbReference>
<dbReference type="EMBL" id="CP042908">
    <property type="protein sequence ID" value="QIB92579.1"/>
    <property type="molecule type" value="Genomic_DNA"/>
</dbReference>
<feature type="binding site" evidence="11">
    <location>
        <position position="47"/>
    </location>
    <ligand>
        <name>[4Fe-4S] cluster</name>
        <dbReference type="ChEBI" id="CHEBI:49883"/>
        <label>1</label>
        <note>4Fe-4S-S-AdoMet</note>
    </ligand>
</feature>
<evidence type="ECO:0000259" key="12">
    <source>
        <dbReference type="PROSITE" id="PS51918"/>
    </source>
</evidence>
<dbReference type="EC" id="4.1.99.22" evidence="11"/>
<dbReference type="PATRIC" id="fig|2209.48.peg.3457"/>
<dbReference type="GO" id="GO:0061799">
    <property type="term" value="F:cyclic pyranopterin monophosphate synthase activity"/>
    <property type="evidence" value="ECO:0007669"/>
    <property type="project" value="TreeGrafter"/>
</dbReference>
<name>A0A0F8KNH1_METMZ</name>
<dbReference type="PROSITE" id="PS01305">
    <property type="entry name" value="MOAA_NIFB_PQQE"/>
    <property type="match status" value="1"/>
</dbReference>
<feature type="binding site" evidence="11">
    <location>
        <position position="89"/>
    </location>
    <ligand>
        <name>S-adenosyl-L-methionine</name>
        <dbReference type="ChEBI" id="CHEBI:59789"/>
    </ligand>
</feature>
<feature type="binding site" evidence="11">
    <location>
        <position position="46"/>
    </location>
    <ligand>
        <name>S-adenosyl-L-methionine</name>
        <dbReference type="ChEBI" id="CHEBI:59789"/>
    </ligand>
</feature>
<dbReference type="GeneID" id="44088977"/>
<dbReference type="EMBL" id="JJQC01000006">
    <property type="protein sequence ID" value="KKH25462.1"/>
    <property type="molecule type" value="Genomic_DNA"/>
</dbReference>
<dbReference type="InterPro" id="IPR050105">
    <property type="entry name" value="MoCo_biosynth_MoaA/MoaC"/>
</dbReference>
<dbReference type="GO" id="GO:0006777">
    <property type="term" value="P:Mo-molybdopterin cofactor biosynthetic process"/>
    <property type="evidence" value="ECO:0007669"/>
    <property type="project" value="UniProtKB-UniRule"/>
</dbReference>
<protein>
    <recommendedName>
        <fullName evidence="11">Probable GTP 3',8-cyclase</fullName>
        <ecNumber evidence="11">4.1.99.22</ecNumber>
    </recommendedName>
    <alternativeName>
        <fullName evidence="11">Molybdenum cofactor biosynthesis protein A</fullName>
    </alternativeName>
</protein>
<dbReference type="GO" id="GO:0051539">
    <property type="term" value="F:4 iron, 4 sulfur cluster binding"/>
    <property type="evidence" value="ECO:0007669"/>
    <property type="project" value="UniProtKB-UniRule"/>
</dbReference>
<dbReference type="InterPro" id="IPR000385">
    <property type="entry name" value="MoaA_NifB_PqqE_Fe-S-bd_CS"/>
</dbReference>
<dbReference type="InterPro" id="IPR007197">
    <property type="entry name" value="rSAM"/>
</dbReference>
<evidence type="ECO:0000256" key="3">
    <source>
        <dbReference type="ARBA" id="ARBA00022723"/>
    </source>
</evidence>